<keyword evidence="1" id="KW-0732">Signal</keyword>
<dbReference type="PROSITE" id="PS51257">
    <property type="entry name" value="PROKAR_LIPOPROTEIN"/>
    <property type="match status" value="1"/>
</dbReference>
<reference evidence="2" key="1">
    <citation type="submission" date="2020-01" db="EMBL/GenBank/DDBJ databases">
        <authorList>
            <person name="Meier V. D."/>
            <person name="Meier V D."/>
        </authorList>
    </citation>
    <scope>NUCLEOTIDE SEQUENCE</scope>
    <source>
        <strain evidence="2">HLG_WM_MAG_07</strain>
    </source>
</reference>
<proteinExistence type="predicted"/>
<protein>
    <recommendedName>
        <fullName evidence="3">Transglycosylase SLT domain-containing protein</fullName>
    </recommendedName>
</protein>
<feature type="chain" id="PRO_5028042425" description="Transglycosylase SLT domain-containing protein" evidence="1">
    <location>
        <begin position="20"/>
        <end position="288"/>
    </location>
</feature>
<feature type="signal peptide" evidence="1">
    <location>
        <begin position="1"/>
        <end position="19"/>
    </location>
</feature>
<evidence type="ECO:0000256" key="1">
    <source>
        <dbReference type="SAM" id="SignalP"/>
    </source>
</evidence>
<gene>
    <name evidence="2" type="ORF">HELGO_WM17227</name>
</gene>
<sequence>MFTSTKVFAVLLMMLVIQGCSQFQQQQIPPAIPEAEPPGGSGGAVGPNLEEMRRIAEKIYTNETGGAKDKLVHWNVREDFASLGIGHFTWYPAGRAQRFGNSFPSLIQFMGQRGAQAPAWVQLAVTRGAPWYSREQLLRQKSSAQVRQLQDYLWDTRALQGEYIVARAKKAMPRLVNGSPQNLRMHVANNINAVANSPGGWYPLVDYVNFKGEGLNRSGGYNGQNWGLLQVLELMQPSGVGSQALNNFSTAAYKVLERRVRNSPPQNDEAKWLPGWRNRTETYRRPLI</sequence>
<accession>A0A6S6TL05</accession>
<dbReference type="EMBL" id="CACVAY010000082">
    <property type="protein sequence ID" value="CAA6817220.1"/>
    <property type="molecule type" value="Genomic_DNA"/>
</dbReference>
<dbReference type="AlphaFoldDB" id="A0A6S6TL05"/>
<evidence type="ECO:0000313" key="2">
    <source>
        <dbReference type="EMBL" id="CAA6817220.1"/>
    </source>
</evidence>
<evidence type="ECO:0008006" key="3">
    <source>
        <dbReference type="Google" id="ProtNLM"/>
    </source>
</evidence>
<name>A0A6S6TL05_9GAMM</name>
<organism evidence="2">
    <name type="scientific">uncultured Thiotrichaceae bacterium</name>
    <dbReference type="NCBI Taxonomy" id="298394"/>
    <lineage>
        <taxon>Bacteria</taxon>
        <taxon>Pseudomonadati</taxon>
        <taxon>Pseudomonadota</taxon>
        <taxon>Gammaproteobacteria</taxon>
        <taxon>Thiotrichales</taxon>
        <taxon>Thiotrichaceae</taxon>
        <taxon>environmental samples</taxon>
    </lineage>
</organism>